<sequence>MIRNISLALLAGFALQGCMFAPGQNMDTSQLVRDGSPESSRVELIPITPKLIAQNTAAQVKSSVPTELLSYKPAAYRIGANDVLYITVWDHPELTAPSGAQQQIDANGRLVRPDGTLFYPYVGNIQAAGKTIEELRKQISDSLAQFVESPQVDINVLRFASQKVVVTGAVLKAGQQPITTSPLSVLEAIGTAGVDPANADLSGLVLKRNGRDYVLDLDSLNSQNSQLQDVYLQGGDQLFLPYNDRKKVYLMGEVNTPRAVTFKMSRLNLADAVGSVGGLNQTTSNGNALYVIRGAENIEAAPAKVFQLDAESPTAFALATRFDLQPQDIVYVGPAGVTRWNRLISQLLPSATILGTGAASVNNLSEASTR</sequence>
<evidence type="ECO:0000256" key="13">
    <source>
        <dbReference type="ARBA" id="ARBA00023237"/>
    </source>
</evidence>
<keyword evidence="3" id="KW-0813">Transport</keyword>
<dbReference type="Gene3D" id="3.30.1950.10">
    <property type="entry name" value="wza like domain"/>
    <property type="match status" value="1"/>
</dbReference>
<dbReference type="Gene3D" id="3.10.560.10">
    <property type="entry name" value="Outer membrane lipoprotein wza domain like"/>
    <property type="match status" value="2"/>
</dbReference>
<comment type="caution">
    <text evidence="19">The sequence shown here is derived from an EMBL/GenBank/DDBJ whole genome shotgun (WGS) entry which is preliminary data.</text>
</comment>
<comment type="similarity">
    <text evidence="2">Belongs to the BexD/CtrA/VexA family.</text>
</comment>
<evidence type="ECO:0000256" key="14">
    <source>
        <dbReference type="ARBA" id="ARBA00023288"/>
    </source>
</evidence>
<dbReference type="Proteomes" id="UP000447574">
    <property type="component" value="Unassembled WGS sequence"/>
</dbReference>
<dbReference type="GO" id="GO:0015288">
    <property type="term" value="F:porin activity"/>
    <property type="evidence" value="ECO:0007669"/>
    <property type="project" value="UniProtKB-KW"/>
</dbReference>
<feature type="domain" description="Outer-membrane lipoprotein Wza C-terminal" evidence="17">
    <location>
        <begin position="335"/>
        <end position="359"/>
    </location>
</feature>
<evidence type="ECO:0000256" key="4">
    <source>
        <dbReference type="ARBA" id="ARBA00022452"/>
    </source>
</evidence>
<keyword evidence="5" id="KW-0762">Sugar transport</keyword>
<evidence type="ECO:0000256" key="3">
    <source>
        <dbReference type="ARBA" id="ARBA00022448"/>
    </source>
</evidence>
<dbReference type="Pfam" id="PF22461">
    <property type="entry name" value="SLBB_2"/>
    <property type="match status" value="2"/>
</dbReference>
<gene>
    <name evidence="19" type="ORF">GHO37_15065</name>
</gene>
<dbReference type="PROSITE" id="PS51257">
    <property type="entry name" value="PROKAR_LIPOPROTEIN"/>
    <property type="match status" value="1"/>
</dbReference>
<dbReference type="Pfam" id="PF18412">
    <property type="entry name" value="Wza_C"/>
    <property type="match status" value="1"/>
</dbReference>
<feature type="chain" id="PRO_5030804035" evidence="15">
    <location>
        <begin position="22"/>
        <end position="370"/>
    </location>
</feature>
<evidence type="ECO:0000256" key="7">
    <source>
        <dbReference type="ARBA" id="ARBA00022729"/>
    </source>
</evidence>
<reference evidence="19 20" key="1">
    <citation type="submission" date="2019-10" db="EMBL/GenBank/DDBJ databases">
        <title>Evaluation of single-gene subtyping targets for Pseudomonas.</title>
        <authorList>
            <person name="Reichler S.J."/>
            <person name="Orsi R.H."/>
            <person name="Wiedmann M."/>
            <person name="Martin N.H."/>
            <person name="Murphy S.I."/>
        </authorList>
    </citation>
    <scope>NUCLEOTIDE SEQUENCE [LARGE SCALE GENOMIC DNA]</scope>
    <source>
        <strain evidence="19 20">FSL R10-2932</strain>
    </source>
</reference>
<keyword evidence="14" id="KW-0449">Lipoprotein</keyword>
<dbReference type="InterPro" id="IPR040716">
    <property type="entry name" value="Wza_C"/>
</dbReference>
<evidence type="ECO:0000256" key="15">
    <source>
        <dbReference type="SAM" id="SignalP"/>
    </source>
</evidence>
<evidence type="ECO:0000256" key="8">
    <source>
        <dbReference type="ARBA" id="ARBA00023047"/>
    </source>
</evidence>
<feature type="signal peptide" evidence="15">
    <location>
        <begin position="1"/>
        <end position="21"/>
    </location>
</feature>
<proteinExistence type="inferred from homology"/>
<feature type="domain" description="Polysaccharide export protein N-terminal" evidence="16">
    <location>
        <begin position="72"/>
        <end position="156"/>
    </location>
</feature>
<dbReference type="Gene3D" id="1.20.5.70">
    <property type="match status" value="1"/>
</dbReference>
<organism evidence="19 20">
    <name type="scientific">Pseudomonas helleri</name>
    <dbReference type="NCBI Taxonomy" id="1608996"/>
    <lineage>
        <taxon>Bacteria</taxon>
        <taxon>Pseudomonadati</taxon>
        <taxon>Pseudomonadota</taxon>
        <taxon>Gammaproteobacteria</taxon>
        <taxon>Pseudomonadales</taxon>
        <taxon>Pseudomonadaceae</taxon>
        <taxon>Pseudomonas</taxon>
    </lineage>
</organism>
<evidence type="ECO:0000259" key="17">
    <source>
        <dbReference type="Pfam" id="PF18412"/>
    </source>
</evidence>
<feature type="domain" description="SLBB" evidence="18">
    <location>
        <begin position="246"/>
        <end position="332"/>
    </location>
</feature>
<accession>A0A7X1WXM0</accession>
<dbReference type="RefSeq" id="WP_153438515.1">
    <property type="nucleotide sequence ID" value="NZ_WIWF01000055.1"/>
</dbReference>
<dbReference type="GO" id="GO:0015159">
    <property type="term" value="F:polysaccharide transmembrane transporter activity"/>
    <property type="evidence" value="ECO:0007669"/>
    <property type="project" value="InterPro"/>
</dbReference>
<keyword evidence="13" id="KW-0998">Cell outer membrane</keyword>
<keyword evidence="7 15" id="KW-0732">Signal</keyword>
<evidence type="ECO:0000313" key="20">
    <source>
        <dbReference type="Proteomes" id="UP000447574"/>
    </source>
</evidence>
<evidence type="ECO:0000256" key="12">
    <source>
        <dbReference type="ARBA" id="ARBA00023139"/>
    </source>
</evidence>
<dbReference type="PANTHER" id="PTHR33619">
    <property type="entry name" value="POLYSACCHARIDE EXPORT PROTEIN GFCE-RELATED"/>
    <property type="match status" value="1"/>
</dbReference>
<evidence type="ECO:0000256" key="9">
    <source>
        <dbReference type="ARBA" id="ARBA00023065"/>
    </source>
</evidence>
<keyword evidence="8" id="KW-0625">Polysaccharide transport</keyword>
<keyword evidence="9" id="KW-0406">Ion transport</keyword>
<dbReference type="GO" id="GO:0006811">
    <property type="term" value="P:monoatomic ion transport"/>
    <property type="evidence" value="ECO:0007669"/>
    <property type="project" value="UniProtKB-KW"/>
</dbReference>
<evidence type="ECO:0000256" key="6">
    <source>
        <dbReference type="ARBA" id="ARBA00022692"/>
    </source>
</evidence>
<evidence type="ECO:0000256" key="1">
    <source>
        <dbReference type="ARBA" id="ARBA00004571"/>
    </source>
</evidence>
<keyword evidence="6" id="KW-0812">Transmembrane</keyword>
<comment type="subcellular location">
    <subcellularLocation>
        <location evidence="1">Cell outer membrane</location>
        <topology evidence="1">Multi-pass membrane protein</topology>
    </subcellularLocation>
</comment>
<name>A0A7X1WXM0_9PSED</name>
<protein>
    <submittedName>
        <fullName evidence="19">Capsular biosynthesis protein</fullName>
    </submittedName>
</protein>
<evidence type="ECO:0000259" key="18">
    <source>
        <dbReference type="Pfam" id="PF22461"/>
    </source>
</evidence>
<evidence type="ECO:0000313" key="19">
    <source>
        <dbReference type="EMBL" id="MQT75620.1"/>
    </source>
</evidence>
<dbReference type="InterPro" id="IPR049712">
    <property type="entry name" value="Poly_export"/>
</dbReference>
<keyword evidence="11" id="KW-0472">Membrane</keyword>
<dbReference type="InterPro" id="IPR054765">
    <property type="entry name" value="SLBB_dom"/>
</dbReference>
<keyword evidence="12" id="KW-0564">Palmitate</keyword>
<evidence type="ECO:0000256" key="11">
    <source>
        <dbReference type="ARBA" id="ARBA00023136"/>
    </source>
</evidence>
<dbReference type="PANTHER" id="PTHR33619:SF3">
    <property type="entry name" value="POLYSACCHARIDE EXPORT PROTEIN GFCE-RELATED"/>
    <property type="match status" value="1"/>
</dbReference>
<dbReference type="EMBL" id="WIWF01000055">
    <property type="protein sequence ID" value="MQT75620.1"/>
    <property type="molecule type" value="Genomic_DNA"/>
</dbReference>
<dbReference type="GO" id="GO:0009279">
    <property type="term" value="C:cell outer membrane"/>
    <property type="evidence" value="ECO:0007669"/>
    <property type="project" value="UniProtKB-SubCell"/>
</dbReference>
<keyword evidence="10" id="KW-0626">Porin</keyword>
<evidence type="ECO:0000259" key="16">
    <source>
        <dbReference type="Pfam" id="PF02563"/>
    </source>
</evidence>
<evidence type="ECO:0000256" key="2">
    <source>
        <dbReference type="ARBA" id="ARBA00009450"/>
    </source>
</evidence>
<keyword evidence="4" id="KW-1134">Transmembrane beta strand</keyword>
<feature type="domain" description="SLBB" evidence="18">
    <location>
        <begin position="162"/>
        <end position="238"/>
    </location>
</feature>
<evidence type="ECO:0000256" key="5">
    <source>
        <dbReference type="ARBA" id="ARBA00022597"/>
    </source>
</evidence>
<evidence type="ECO:0000256" key="10">
    <source>
        <dbReference type="ARBA" id="ARBA00023114"/>
    </source>
</evidence>
<dbReference type="Pfam" id="PF02563">
    <property type="entry name" value="Poly_export"/>
    <property type="match status" value="1"/>
</dbReference>
<dbReference type="AlphaFoldDB" id="A0A7X1WXM0"/>
<dbReference type="GO" id="GO:0046930">
    <property type="term" value="C:pore complex"/>
    <property type="evidence" value="ECO:0007669"/>
    <property type="project" value="UniProtKB-KW"/>
</dbReference>
<dbReference type="InterPro" id="IPR003715">
    <property type="entry name" value="Poly_export_N"/>
</dbReference>